<gene>
    <name evidence="1" type="ordered locus">Ngar_c18570</name>
</gene>
<dbReference type="GeneID" id="13795720"/>
<dbReference type="KEGG" id="nga:Ngar_c18570"/>
<dbReference type="Proteomes" id="UP000008037">
    <property type="component" value="Chromosome"/>
</dbReference>
<dbReference type="RefSeq" id="WP_015019326.1">
    <property type="nucleotide sequence ID" value="NC_018719.1"/>
</dbReference>
<sequence length="92" mass="10522">MPPARKKNSKGKKRWVSKVTTESTFPKKGIFTKDAETIARHMASKKVSPKGIGSGIRMIQYFINRAGRSLPASRRRELEKAKRILQARQKNR</sequence>
<dbReference type="AlphaFoldDB" id="K0IN56"/>
<name>K0IN56_NITGG</name>
<dbReference type="Pfam" id="PF11373">
    <property type="entry name" value="DUF3175"/>
    <property type="match status" value="1"/>
</dbReference>
<accession>K0IN56</accession>
<organism evidence="1 2">
    <name type="scientific">Nitrososphaera gargensis (strain Ga9.2)</name>
    <dbReference type="NCBI Taxonomy" id="1237085"/>
    <lineage>
        <taxon>Archaea</taxon>
        <taxon>Nitrososphaerota</taxon>
        <taxon>Nitrososphaeria</taxon>
        <taxon>Nitrososphaerales</taxon>
        <taxon>Nitrososphaeraceae</taxon>
        <taxon>Nitrososphaera</taxon>
    </lineage>
</organism>
<dbReference type="InParanoid" id="K0IN56"/>
<dbReference type="HOGENOM" id="CLU_130837_0_0_2"/>
<dbReference type="InterPro" id="IPR021513">
    <property type="entry name" value="Phage_RSL1_Orf186"/>
</dbReference>
<dbReference type="EMBL" id="CP002408">
    <property type="protein sequence ID" value="AFU58789.1"/>
    <property type="molecule type" value="Genomic_DNA"/>
</dbReference>
<proteinExistence type="predicted"/>
<keyword evidence="2" id="KW-1185">Reference proteome</keyword>
<protein>
    <recommendedName>
        <fullName evidence="3">DUF3175 domain-containing protein</fullName>
    </recommendedName>
</protein>
<dbReference type="BioCyc" id="CNIT1237085:G1324-1855-MONOMER"/>
<evidence type="ECO:0000313" key="1">
    <source>
        <dbReference type="EMBL" id="AFU58789.1"/>
    </source>
</evidence>
<evidence type="ECO:0000313" key="2">
    <source>
        <dbReference type="Proteomes" id="UP000008037"/>
    </source>
</evidence>
<reference evidence="1 2" key="1">
    <citation type="journal article" date="2012" name="Environ. Microbiol.">
        <title>The genome of the ammonia-oxidizing Candidatus Nitrososphaera gargensis: insights into metabolic versatility and environmental adaptations.</title>
        <authorList>
            <person name="Spang A."/>
            <person name="Poehlein A."/>
            <person name="Offre P."/>
            <person name="Zumbragel S."/>
            <person name="Haider S."/>
            <person name="Rychlik N."/>
            <person name="Nowka B."/>
            <person name="Schmeisser C."/>
            <person name="Lebedeva E.V."/>
            <person name="Rattei T."/>
            <person name="Bohm C."/>
            <person name="Schmid M."/>
            <person name="Galushko A."/>
            <person name="Hatzenpichler R."/>
            <person name="Weinmaier T."/>
            <person name="Daniel R."/>
            <person name="Schleper C."/>
            <person name="Spieck E."/>
            <person name="Streit W."/>
            <person name="Wagner M."/>
        </authorList>
    </citation>
    <scope>NUCLEOTIDE SEQUENCE [LARGE SCALE GENOMIC DNA]</scope>
    <source>
        <strain evidence="2">Ga9.2</strain>
    </source>
</reference>
<evidence type="ECO:0008006" key="3">
    <source>
        <dbReference type="Google" id="ProtNLM"/>
    </source>
</evidence>